<proteinExistence type="predicted"/>
<dbReference type="InParanoid" id="B0E3Q3"/>
<reference evidence="1 2" key="1">
    <citation type="journal article" date="2008" name="Nature">
        <title>The genome of Laccaria bicolor provides insights into mycorrhizal symbiosis.</title>
        <authorList>
            <person name="Martin F."/>
            <person name="Aerts A."/>
            <person name="Ahren D."/>
            <person name="Brun A."/>
            <person name="Danchin E.G.J."/>
            <person name="Duchaussoy F."/>
            <person name="Gibon J."/>
            <person name="Kohler A."/>
            <person name="Lindquist E."/>
            <person name="Pereda V."/>
            <person name="Salamov A."/>
            <person name="Shapiro H.J."/>
            <person name="Wuyts J."/>
            <person name="Blaudez D."/>
            <person name="Buee M."/>
            <person name="Brokstein P."/>
            <person name="Canbaeck B."/>
            <person name="Cohen D."/>
            <person name="Courty P.E."/>
            <person name="Coutinho P.M."/>
            <person name="Delaruelle C."/>
            <person name="Detter J.C."/>
            <person name="Deveau A."/>
            <person name="DiFazio S."/>
            <person name="Duplessis S."/>
            <person name="Fraissinet-Tachet L."/>
            <person name="Lucic E."/>
            <person name="Frey-Klett P."/>
            <person name="Fourrey C."/>
            <person name="Feussner I."/>
            <person name="Gay G."/>
            <person name="Grimwood J."/>
            <person name="Hoegger P.J."/>
            <person name="Jain P."/>
            <person name="Kilaru S."/>
            <person name="Labbe J."/>
            <person name="Lin Y.C."/>
            <person name="Legue V."/>
            <person name="Le Tacon F."/>
            <person name="Marmeisse R."/>
            <person name="Melayah D."/>
            <person name="Montanini B."/>
            <person name="Muratet M."/>
            <person name="Nehls U."/>
            <person name="Niculita-Hirzel H."/>
            <person name="Oudot-Le Secq M.P."/>
            <person name="Peter M."/>
            <person name="Quesneville H."/>
            <person name="Rajashekar B."/>
            <person name="Reich M."/>
            <person name="Rouhier N."/>
            <person name="Schmutz J."/>
            <person name="Yin T."/>
            <person name="Chalot M."/>
            <person name="Henrissat B."/>
            <person name="Kuees U."/>
            <person name="Lucas S."/>
            <person name="Van de Peer Y."/>
            <person name="Podila G.K."/>
            <person name="Polle A."/>
            <person name="Pukkila P.J."/>
            <person name="Richardson P.M."/>
            <person name="Rouze P."/>
            <person name="Sanders I.R."/>
            <person name="Stajich J.E."/>
            <person name="Tunlid A."/>
            <person name="Tuskan G."/>
            <person name="Grigoriev I.V."/>
        </authorList>
    </citation>
    <scope>NUCLEOTIDE SEQUENCE [LARGE SCALE GENOMIC DNA]</scope>
    <source>
        <strain evidence="2">S238N-H82 / ATCC MYA-4686</strain>
    </source>
</reference>
<accession>B0E3Q3</accession>
<gene>
    <name evidence="1" type="ORF">LACBIDRAFT_299518</name>
</gene>
<dbReference type="EMBL" id="DS547252">
    <property type="protein sequence ID" value="EDQ98528.1"/>
    <property type="molecule type" value="Genomic_DNA"/>
</dbReference>
<protein>
    <submittedName>
        <fullName evidence="1">Predicted protein</fullName>
    </submittedName>
</protein>
<evidence type="ECO:0000313" key="2">
    <source>
        <dbReference type="Proteomes" id="UP000001194"/>
    </source>
</evidence>
<evidence type="ECO:0000313" key="1">
    <source>
        <dbReference type="EMBL" id="EDQ98528.1"/>
    </source>
</evidence>
<dbReference type="RefSeq" id="XP_001890822.1">
    <property type="nucleotide sequence ID" value="XM_001890787.1"/>
</dbReference>
<dbReference type="AlphaFoldDB" id="B0E3Q3"/>
<dbReference type="KEGG" id="lbc:LACBIDRAFT_299518"/>
<keyword evidence="2" id="KW-1185">Reference proteome</keyword>
<dbReference type="Proteomes" id="UP000001194">
    <property type="component" value="Unassembled WGS sequence"/>
</dbReference>
<organism evidence="2">
    <name type="scientific">Laccaria bicolor (strain S238N-H82 / ATCC MYA-4686)</name>
    <name type="common">Bicoloured deceiver</name>
    <name type="synonym">Laccaria laccata var. bicolor</name>
    <dbReference type="NCBI Taxonomy" id="486041"/>
    <lineage>
        <taxon>Eukaryota</taxon>
        <taxon>Fungi</taxon>
        <taxon>Dikarya</taxon>
        <taxon>Basidiomycota</taxon>
        <taxon>Agaricomycotina</taxon>
        <taxon>Agaricomycetes</taxon>
        <taxon>Agaricomycetidae</taxon>
        <taxon>Agaricales</taxon>
        <taxon>Agaricineae</taxon>
        <taxon>Hydnangiaceae</taxon>
        <taxon>Laccaria</taxon>
    </lineage>
</organism>
<sequence>MNQSVKLCVSPTSIREGSRLSLPISRGCNLLRVRRCQPGAHTNRCLHSVHTAYMKGMVFHFNSHRLPDSPSRQILTADGLYNSTPMIGSDCGLVIYPTFTSRTSTFQVETEDYDDGPDAQWFGQFNVLRPHRRELLISDLLIRLPEKHYSLTDQFSPRVSHRKLQIQCPGLCRRAVLLSAEPKKLVCAISMSVLPVLPATEAHGSSRKGLGEPLLLI</sequence>
<name>B0E3Q3_LACBS</name>
<dbReference type="GeneID" id="6086477"/>
<dbReference type="HOGENOM" id="CLU_1272511_0_0_1"/>